<keyword evidence="7" id="KW-0862">Zinc</keyword>
<dbReference type="GO" id="GO:0008270">
    <property type="term" value="F:zinc ion binding"/>
    <property type="evidence" value="ECO:0007669"/>
    <property type="project" value="UniProtKB-KW"/>
</dbReference>
<name>A0AAN7K1G6_9MYRT</name>
<comment type="catalytic activity">
    <reaction evidence="1">
        <text>S-ubiquitinyl-[E2 ubiquitin-conjugating enzyme]-L-cysteine + [acceptor protein]-L-lysine = [E2 ubiquitin-conjugating enzyme]-L-cysteine + N(6)-ubiquitinyl-[acceptor protein]-L-lysine.</text>
        <dbReference type="EC" id="2.3.2.27"/>
    </reaction>
</comment>
<evidence type="ECO:0000256" key="9">
    <source>
        <dbReference type="SAM" id="MobiDB-lite"/>
    </source>
</evidence>
<dbReference type="InterPro" id="IPR013083">
    <property type="entry name" value="Znf_RING/FYVE/PHD"/>
</dbReference>
<feature type="region of interest" description="Disordered" evidence="9">
    <location>
        <begin position="132"/>
        <end position="157"/>
    </location>
</feature>
<dbReference type="PANTHER" id="PTHR15710">
    <property type="entry name" value="E3 UBIQUITIN-PROTEIN LIGASE PRAJA"/>
    <property type="match status" value="1"/>
</dbReference>
<evidence type="ECO:0000256" key="2">
    <source>
        <dbReference type="ARBA" id="ARBA00012483"/>
    </source>
</evidence>
<dbReference type="GO" id="GO:0005737">
    <property type="term" value="C:cytoplasm"/>
    <property type="evidence" value="ECO:0007669"/>
    <property type="project" value="TreeGrafter"/>
</dbReference>
<organism evidence="11 12">
    <name type="scientific">Trapa incisa</name>
    <dbReference type="NCBI Taxonomy" id="236973"/>
    <lineage>
        <taxon>Eukaryota</taxon>
        <taxon>Viridiplantae</taxon>
        <taxon>Streptophyta</taxon>
        <taxon>Embryophyta</taxon>
        <taxon>Tracheophyta</taxon>
        <taxon>Spermatophyta</taxon>
        <taxon>Magnoliopsida</taxon>
        <taxon>eudicotyledons</taxon>
        <taxon>Gunneridae</taxon>
        <taxon>Pentapetalae</taxon>
        <taxon>rosids</taxon>
        <taxon>malvids</taxon>
        <taxon>Myrtales</taxon>
        <taxon>Lythraceae</taxon>
        <taxon>Trapa</taxon>
    </lineage>
</organism>
<keyword evidence="4" id="KW-0479">Metal-binding</keyword>
<dbReference type="GO" id="GO:0016567">
    <property type="term" value="P:protein ubiquitination"/>
    <property type="evidence" value="ECO:0007669"/>
    <property type="project" value="TreeGrafter"/>
</dbReference>
<evidence type="ECO:0000259" key="10">
    <source>
        <dbReference type="PROSITE" id="PS50089"/>
    </source>
</evidence>
<protein>
    <recommendedName>
        <fullName evidence="2">RING-type E3 ubiquitin transferase</fullName>
        <ecNumber evidence="2">2.3.2.27</ecNumber>
    </recommendedName>
</protein>
<keyword evidence="12" id="KW-1185">Reference proteome</keyword>
<evidence type="ECO:0000256" key="1">
    <source>
        <dbReference type="ARBA" id="ARBA00000900"/>
    </source>
</evidence>
<evidence type="ECO:0000256" key="3">
    <source>
        <dbReference type="ARBA" id="ARBA00022679"/>
    </source>
</evidence>
<keyword evidence="3" id="KW-0808">Transferase</keyword>
<dbReference type="Proteomes" id="UP001345219">
    <property type="component" value="Chromosome 15"/>
</dbReference>
<keyword evidence="5 8" id="KW-0863">Zinc-finger</keyword>
<dbReference type="InterPro" id="IPR001841">
    <property type="entry name" value="Znf_RING"/>
</dbReference>
<dbReference type="PROSITE" id="PS50089">
    <property type="entry name" value="ZF_RING_2"/>
    <property type="match status" value="1"/>
</dbReference>
<sequence length="393" mass="44839">MGICPSLGKAMESADRRPIITVSSTRRVRTFNYYYCNHCRRTVRVSSMNLFGRLCPFCYGELRTEPGSMVPELRSRGGPHFLARLLNDTALLLDPPDIRPLAPLSRQGHWSAETEANGPTLSSWITLQFDRPPRLPSPIPRPEPEPPRPDRGINSRDIGTYEDPFNFMENLTMNERPGPPPANDSDIEALPTIKITENHLKDDADCPVCKEEFLVGGEARELPCKHFYHSDCIIPWLRIHNTCPVCRFQLRASTGSDLENDGMWQFTGEDAWSGRNLGWSRLFSFWPFGALLDRFYQNLSSLVSRIRPPGEGKLLMILFNAQSIIWEPNFSIRKNLHLNSDIVWHAIFSCKTLIHAVVSLQVEENTDKTIEILMKLNCLVNIPTMEEIQMMDD</sequence>
<dbReference type="EMBL" id="JAXIOK010000012">
    <property type="protein sequence ID" value="KAK4757512.1"/>
    <property type="molecule type" value="Genomic_DNA"/>
</dbReference>
<dbReference type="EC" id="2.3.2.27" evidence="2"/>
<proteinExistence type="predicted"/>
<feature type="compositionally biased region" description="Basic and acidic residues" evidence="9">
    <location>
        <begin position="142"/>
        <end position="154"/>
    </location>
</feature>
<evidence type="ECO:0000313" key="12">
    <source>
        <dbReference type="Proteomes" id="UP001345219"/>
    </source>
</evidence>
<dbReference type="Gene3D" id="3.30.40.10">
    <property type="entry name" value="Zinc/RING finger domain, C3HC4 (zinc finger)"/>
    <property type="match status" value="1"/>
</dbReference>
<comment type="caution">
    <text evidence="11">The sequence shown here is derived from an EMBL/GenBank/DDBJ whole genome shotgun (WGS) entry which is preliminary data.</text>
</comment>
<evidence type="ECO:0000256" key="4">
    <source>
        <dbReference type="ARBA" id="ARBA00022723"/>
    </source>
</evidence>
<dbReference type="SMART" id="SM00184">
    <property type="entry name" value="RING"/>
    <property type="match status" value="1"/>
</dbReference>
<evidence type="ECO:0000256" key="8">
    <source>
        <dbReference type="PROSITE-ProRule" id="PRU00175"/>
    </source>
</evidence>
<evidence type="ECO:0000256" key="5">
    <source>
        <dbReference type="ARBA" id="ARBA00022771"/>
    </source>
</evidence>
<dbReference type="PANTHER" id="PTHR15710:SF18">
    <property type="entry name" value="RING-TYPE E3 UBIQUITIN TRANSFERASE"/>
    <property type="match status" value="1"/>
</dbReference>
<dbReference type="Pfam" id="PF13639">
    <property type="entry name" value="zf-RING_2"/>
    <property type="match status" value="1"/>
</dbReference>
<gene>
    <name evidence="11" type="ORF">SAY87_018813</name>
</gene>
<dbReference type="CDD" id="cd16667">
    <property type="entry name" value="RING-H2_RNF126-like"/>
    <property type="match status" value="1"/>
</dbReference>
<evidence type="ECO:0000256" key="7">
    <source>
        <dbReference type="ARBA" id="ARBA00022833"/>
    </source>
</evidence>
<feature type="domain" description="RING-type" evidence="10">
    <location>
        <begin position="206"/>
        <end position="247"/>
    </location>
</feature>
<evidence type="ECO:0000256" key="6">
    <source>
        <dbReference type="ARBA" id="ARBA00022786"/>
    </source>
</evidence>
<dbReference type="GO" id="GO:0061630">
    <property type="term" value="F:ubiquitin protein ligase activity"/>
    <property type="evidence" value="ECO:0007669"/>
    <property type="project" value="UniProtKB-EC"/>
</dbReference>
<reference evidence="11 12" key="1">
    <citation type="journal article" date="2023" name="Hortic Res">
        <title>Pangenome of water caltrop reveals structural variations and asymmetric subgenome divergence after allopolyploidization.</title>
        <authorList>
            <person name="Zhang X."/>
            <person name="Chen Y."/>
            <person name="Wang L."/>
            <person name="Yuan Y."/>
            <person name="Fang M."/>
            <person name="Shi L."/>
            <person name="Lu R."/>
            <person name="Comes H.P."/>
            <person name="Ma Y."/>
            <person name="Chen Y."/>
            <person name="Huang G."/>
            <person name="Zhou Y."/>
            <person name="Zheng Z."/>
            <person name="Qiu Y."/>
        </authorList>
    </citation>
    <scope>NUCLEOTIDE SEQUENCE [LARGE SCALE GENOMIC DNA]</scope>
    <source>
        <tissue evidence="11">Roots</tissue>
    </source>
</reference>
<keyword evidence="6" id="KW-0833">Ubl conjugation pathway</keyword>
<evidence type="ECO:0000313" key="11">
    <source>
        <dbReference type="EMBL" id="KAK4757512.1"/>
    </source>
</evidence>
<dbReference type="SUPFAM" id="SSF57850">
    <property type="entry name" value="RING/U-box"/>
    <property type="match status" value="1"/>
</dbReference>
<accession>A0AAN7K1G6</accession>
<dbReference type="AlphaFoldDB" id="A0AAN7K1G6"/>
<dbReference type="FunFam" id="3.30.40.10:FF:000022">
    <property type="entry name" value="E3 ubiquitin-protein ligase RING1-like"/>
    <property type="match status" value="1"/>
</dbReference>